<keyword evidence="3" id="KW-1185">Reference proteome</keyword>
<proteinExistence type="predicted"/>
<feature type="domain" description="Peptidase C39" evidence="1">
    <location>
        <begin position="15"/>
        <end position="138"/>
    </location>
</feature>
<dbReference type="EMBL" id="SRYZ01000064">
    <property type="protein sequence ID" value="TGX99576.1"/>
    <property type="molecule type" value="Genomic_DNA"/>
</dbReference>
<dbReference type="Pfam" id="PF03412">
    <property type="entry name" value="Peptidase_C39"/>
    <property type="match status" value="1"/>
</dbReference>
<evidence type="ECO:0000313" key="3">
    <source>
        <dbReference type="Proteomes" id="UP000310532"/>
    </source>
</evidence>
<dbReference type="PROSITE" id="PS50990">
    <property type="entry name" value="PEPTIDASE_C39"/>
    <property type="match status" value="1"/>
</dbReference>
<dbReference type="RefSeq" id="WP_136011318.1">
    <property type="nucleotide sequence ID" value="NZ_SRYZ01000064.1"/>
</dbReference>
<dbReference type="Proteomes" id="UP000310532">
    <property type="component" value="Unassembled WGS sequence"/>
</dbReference>
<comment type="caution">
    <text evidence="2">The sequence shown here is derived from an EMBL/GenBank/DDBJ whole genome shotgun (WGS) entry which is preliminary data.</text>
</comment>
<protein>
    <submittedName>
        <fullName evidence="2">Peptidase C39</fullName>
    </submittedName>
</protein>
<evidence type="ECO:0000313" key="2">
    <source>
        <dbReference type="EMBL" id="TGX99576.1"/>
    </source>
</evidence>
<dbReference type="GO" id="GO:0016020">
    <property type="term" value="C:membrane"/>
    <property type="evidence" value="ECO:0007669"/>
    <property type="project" value="InterPro"/>
</dbReference>
<organism evidence="2 3">
    <name type="scientific">Bacteroides muris</name>
    <name type="common">ex Afrizal et al. 2022</name>
    <dbReference type="NCBI Taxonomy" id="2516960"/>
    <lineage>
        <taxon>Bacteria</taxon>
        <taxon>Pseudomonadati</taxon>
        <taxon>Bacteroidota</taxon>
        <taxon>Bacteroidia</taxon>
        <taxon>Bacteroidales</taxon>
        <taxon>Bacteroidaceae</taxon>
        <taxon>Bacteroides</taxon>
    </lineage>
</organism>
<name>A0A4S2AF72_9BACE</name>
<evidence type="ECO:0000259" key="1">
    <source>
        <dbReference type="PROSITE" id="PS50990"/>
    </source>
</evidence>
<reference evidence="2 3" key="1">
    <citation type="submission" date="2019-04" db="EMBL/GenBank/DDBJ databases">
        <title>Microbes associate with the intestines of laboratory mice.</title>
        <authorList>
            <person name="Navarre W."/>
            <person name="Wong E."/>
            <person name="Huang K."/>
            <person name="Tropini C."/>
            <person name="Ng K."/>
            <person name="Yu B."/>
        </authorList>
    </citation>
    <scope>NUCLEOTIDE SEQUENCE [LARGE SCALE GENOMIC DNA]</scope>
    <source>
        <strain evidence="2 3">NM69_E16B</strain>
    </source>
</reference>
<dbReference type="GO" id="GO:0008233">
    <property type="term" value="F:peptidase activity"/>
    <property type="evidence" value="ECO:0007669"/>
    <property type="project" value="InterPro"/>
</dbReference>
<dbReference type="GO" id="GO:0006508">
    <property type="term" value="P:proteolysis"/>
    <property type="evidence" value="ECO:0007669"/>
    <property type="project" value="InterPro"/>
</dbReference>
<dbReference type="AlphaFoldDB" id="A0A4S2AF72"/>
<accession>A0A4S2AF72</accession>
<gene>
    <name evidence="2" type="ORF">E5355_17380</name>
</gene>
<dbReference type="Gene3D" id="3.90.70.10">
    <property type="entry name" value="Cysteine proteinases"/>
    <property type="match status" value="1"/>
</dbReference>
<dbReference type="GO" id="GO:0005524">
    <property type="term" value="F:ATP binding"/>
    <property type="evidence" value="ECO:0007669"/>
    <property type="project" value="InterPro"/>
</dbReference>
<sequence length="186" mass="22031">MSEDELDKIKKSFVRAKDGCSLEVACLLTVMKYYGGTEEVQKLTEWCTVDGKLSLGGMKQAAIRAGMQADLRLLDIELLARMKLPIILFAKNDFGRIGYAVCYGMHGERFIVWEPDFGPMQYWPKELNTLWIKGICMTLFPTPEFSEKADYHLKWWELYDWSKKCKRKLNRWWDYWSVEIFPLFRW</sequence>
<dbReference type="InterPro" id="IPR005074">
    <property type="entry name" value="Peptidase_C39"/>
</dbReference>